<evidence type="ECO:0000313" key="1">
    <source>
        <dbReference type="EMBL" id="KAJ8127311.1"/>
    </source>
</evidence>
<evidence type="ECO:0000313" key="2">
    <source>
        <dbReference type="Proteomes" id="UP001153332"/>
    </source>
</evidence>
<protein>
    <submittedName>
        <fullName evidence="1">Uncharacterized protein</fullName>
    </submittedName>
</protein>
<name>A0ACC2JIG3_9PEZI</name>
<reference evidence="1" key="1">
    <citation type="submission" date="2022-12" db="EMBL/GenBank/DDBJ databases">
        <title>Genome Sequence of Lasiodiplodia mahajangana.</title>
        <authorList>
            <person name="Buettner E."/>
        </authorList>
    </citation>
    <scope>NUCLEOTIDE SEQUENCE</scope>
    <source>
        <strain evidence="1">VT137</strain>
    </source>
</reference>
<proteinExistence type="predicted"/>
<sequence>MSDAIVERLKLLEDRVISLQGDVIGRWTDRDLHNVLTSLISDHLEGLGSQFELLALQIQNSNLSEDMKINIDYFISQVENGLRSLAQEMSSTIQNAGVDRGSTQQEFEKQVWQLKRYNEEYLSAITRLGAVSNVKSAVEKDDLGEQVKSVTQSVEDDIELQARQAELEAMKAEDTLEGKTEPVPPAEESETPKAKKEEITSEDVEYWKKAAEQLEVSLKSQMELNRKLEAESIAKQEAQIRSFTERYRAMVDELAAAKGSIRLMCRIKPEDDSQDLLSFTNADDQPFLPWGKLRVTYQNESQRTDNRDFDFQRVFGGGESNQDVFDEVKDFAKSAALGNSAAIMAYGPTGTGKSYLFLKEDGLVLSYIRFLFEMADEERNYNKYEISISAIEIYLNKVYDLLQAPVGNQKVEVKLTAESTAKLDSQQAAIEIIKQAIDRREAASTRQNATSSRSHFIISVKISKRSIANVGEKSVESIMTFSDLAGSEAAGRNLLAGSSGIQYDQAQDINQGLLDLGKGVRSLATKGQFFPSHNLTRALRSSLSPGSRLLLITTVSPLVANQSTTLTTLRWSQDAIGPRLAKPSTPGGTPSRIPGASPVKLPAKGLAVIKHDSSPGKSTKPSPSTPKSRPPFVNKSGRWGSPSFD</sequence>
<gene>
    <name evidence="1" type="ORF">O1611_g6325</name>
</gene>
<organism evidence="1 2">
    <name type="scientific">Lasiodiplodia mahajangana</name>
    <dbReference type="NCBI Taxonomy" id="1108764"/>
    <lineage>
        <taxon>Eukaryota</taxon>
        <taxon>Fungi</taxon>
        <taxon>Dikarya</taxon>
        <taxon>Ascomycota</taxon>
        <taxon>Pezizomycotina</taxon>
        <taxon>Dothideomycetes</taxon>
        <taxon>Dothideomycetes incertae sedis</taxon>
        <taxon>Botryosphaeriales</taxon>
        <taxon>Botryosphaeriaceae</taxon>
        <taxon>Lasiodiplodia</taxon>
    </lineage>
</organism>
<accession>A0ACC2JIG3</accession>
<keyword evidence="2" id="KW-1185">Reference proteome</keyword>
<dbReference type="Proteomes" id="UP001153332">
    <property type="component" value="Unassembled WGS sequence"/>
</dbReference>
<comment type="caution">
    <text evidence="1">The sequence shown here is derived from an EMBL/GenBank/DDBJ whole genome shotgun (WGS) entry which is preliminary data.</text>
</comment>
<dbReference type="EMBL" id="JAPUUL010001474">
    <property type="protein sequence ID" value="KAJ8127311.1"/>
    <property type="molecule type" value="Genomic_DNA"/>
</dbReference>